<accession>A0A6S6SKY5</accession>
<evidence type="ECO:0000313" key="1">
    <source>
        <dbReference type="EMBL" id="CAA6806859.1"/>
    </source>
</evidence>
<protein>
    <submittedName>
        <fullName evidence="1">Uncharacterized protein</fullName>
    </submittedName>
</protein>
<reference evidence="1" key="1">
    <citation type="submission" date="2020-01" db="EMBL/GenBank/DDBJ databases">
        <authorList>
            <person name="Meier V. D."/>
            <person name="Meier V D."/>
        </authorList>
    </citation>
    <scope>NUCLEOTIDE SEQUENCE</scope>
    <source>
        <strain evidence="1">HLG_WM_MAG_01</strain>
    </source>
</reference>
<sequence>MQSKLEPDIDILIGFLENSGISIHHALRIVMMLLSSKSSVGDILKDISQLSKNMHIEDNGLDTVKMLKDQKEGVVYFSLLDELARTKSSKIQINSEVLEYIHHFKVKYTAPSFLKEKPKAKQTAPSKFKLAKTASPFITNDESCLYEGNLFKDSGISARTEEKVFIEEVMLPKKNYYFKSFNFKIRAGFSHGDIAIKMN</sequence>
<dbReference type="AlphaFoldDB" id="A0A6S6SKY5"/>
<proteinExistence type="predicted"/>
<organism evidence="1">
    <name type="scientific">uncultured Sulfurovum sp</name>
    <dbReference type="NCBI Taxonomy" id="269237"/>
    <lineage>
        <taxon>Bacteria</taxon>
        <taxon>Pseudomonadati</taxon>
        <taxon>Campylobacterota</taxon>
        <taxon>Epsilonproteobacteria</taxon>
        <taxon>Campylobacterales</taxon>
        <taxon>Sulfurovaceae</taxon>
        <taxon>Sulfurovum</taxon>
        <taxon>environmental samples</taxon>
    </lineage>
</organism>
<gene>
    <name evidence="1" type="ORF">HELGO_WM3235</name>
</gene>
<dbReference type="EMBL" id="CACVAS010000047">
    <property type="protein sequence ID" value="CAA6806859.1"/>
    <property type="molecule type" value="Genomic_DNA"/>
</dbReference>
<name>A0A6S6SKY5_9BACT</name>